<dbReference type="AlphaFoldDB" id="A0A427ASB9"/>
<feature type="region of interest" description="Disordered" evidence="1">
    <location>
        <begin position="1"/>
        <end position="98"/>
    </location>
</feature>
<evidence type="ECO:0000313" key="3">
    <source>
        <dbReference type="Proteomes" id="UP000287651"/>
    </source>
</evidence>
<sequence>MSSPTPIPVPNPKKPNRELKNPMSDALYRSSQEHGERKKMNETPPFRGPTPGSPKPASSSSNPDQEREGPQSGKSCERRERGSEKITFPSMDLLGCPH</sequence>
<organism evidence="2 3">
    <name type="scientific">Ensete ventricosum</name>
    <name type="common">Abyssinian banana</name>
    <name type="synonym">Musa ensete</name>
    <dbReference type="NCBI Taxonomy" id="4639"/>
    <lineage>
        <taxon>Eukaryota</taxon>
        <taxon>Viridiplantae</taxon>
        <taxon>Streptophyta</taxon>
        <taxon>Embryophyta</taxon>
        <taxon>Tracheophyta</taxon>
        <taxon>Spermatophyta</taxon>
        <taxon>Magnoliopsida</taxon>
        <taxon>Liliopsida</taxon>
        <taxon>Zingiberales</taxon>
        <taxon>Musaceae</taxon>
        <taxon>Ensete</taxon>
    </lineage>
</organism>
<comment type="caution">
    <text evidence="2">The sequence shown here is derived from an EMBL/GenBank/DDBJ whole genome shotgun (WGS) entry which is preliminary data.</text>
</comment>
<reference evidence="2 3" key="1">
    <citation type="journal article" date="2014" name="Agronomy (Basel)">
        <title>A Draft Genome Sequence for Ensete ventricosum, the Drought-Tolerant Tree Against Hunger.</title>
        <authorList>
            <person name="Harrison J."/>
            <person name="Moore K.A."/>
            <person name="Paszkiewicz K."/>
            <person name="Jones T."/>
            <person name="Grant M."/>
            <person name="Ambacheew D."/>
            <person name="Muzemil S."/>
            <person name="Studholme D.J."/>
        </authorList>
    </citation>
    <scope>NUCLEOTIDE SEQUENCE [LARGE SCALE GENOMIC DNA]</scope>
</reference>
<protein>
    <submittedName>
        <fullName evidence="2">Uncharacterized protein</fullName>
    </submittedName>
</protein>
<feature type="compositionally biased region" description="Basic and acidic residues" evidence="1">
    <location>
        <begin position="64"/>
        <end position="84"/>
    </location>
</feature>
<evidence type="ECO:0000313" key="2">
    <source>
        <dbReference type="EMBL" id="RRT79103.1"/>
    </source>
</evidence>
<name>A0A427ASB9_ENSVE</name>
<dbReference type="EMBL" id="AMZH03001494">
    <property type="protein sequence ID" value="RRT79103.1"/>
    <property type="molecule type" value="Genomic_DNA"/>
</dbReference>
<feature type="compositionally biased region" description="Pro residues" evidence="1">
    <location>
        <begin position="1"/>
        <end position="13"/>
    </location>
</feature>
<dbReference type="Proteomes" id="UP000287651">
    <property type="component" value="Unassembled WGS sequence"/>
</dbReference>
<evidence type="ECO:0000256" key="1">
    <source>
        <dbReference type="SAM" id="MobiDB-lite"/>
    </source>
</evidence>
<feature type="compositionally biased region" description="Basic and acidic residues" evidence="1">
    <location>
        <begin position="31"/>
        <end position="41"/>
    </location>
</feature>
<proteinExistence type="predicted"/>
<accession>A0A427ASB9</accession>
<gene>
    <name evidence="2" type="ORF">B296_00013166</name>
</gene>